<proteinExistence type="predicted"/>
<evidence type="ECO:0000313" key="2">
    <source>
        <dbReference type="EMBL" id="KAF1393014.1"/>
    </source>
</evidence>
<comment type="caution">
    <text evidence="2">The sequence shown here is derived from an EMBL/GenBank/DDBJ whole genome shotgun (WGS) entry which is preliminary data.</text>
</comment>
<reference evidence="2 3" key="1">
    <citation type="submission" date="2019-06" db="EMBL/GenBank/DDBJ databases">
        <title>A chromosome-scale genome assembly of the European perch, Perca fluviatilis.</title>
        <authorList>
            <person name="Roques C."/>
            <person name="Zahm M."/>
            <person name="Cabau C."/>
            <person name="Klopp C."/>
            <person name="Bouchez O."/>
            <person name="Donnadieu C."/>
            <person name="Kuhl H."/>
            <person name="Gislard M."/>
            <person name="Guendouz S."/>
            <person name="Journot L."/>
            <person name="Haffray P."/>
            <person name="Bestin A."/>
            <person name="Morvezen R."/>
            <person name="Feron R."/>
            <person name="Wen M."/>
            <person name="Jouanno E."/>
            <person name="Herpin A."/>
            <person name="Schartl M."/>
            <person name="Postlethwait J."/>
            <person name="Schaerlinger B."/>
            <person name="Chardard D."/>
            <person name="Lecocq T."/>
            <person name="Poncet C."/>
            <person name="Jaffrelo L."/>
            <person name="Lampietro C."/>
            <person name="Guiguen Y."/>
        </authorList>
    </citation>
    <scope>NUCLEOTIDE SEQUENCE [LARGE SCALE GENOMIC DNA]</scope>
    <source>
        <tissue evidence="2">Blood</tissue>
    </source>
</reference>
<feature type="compositionally biased region" description="Polar residues" evidence="1">
    <location>
        <begin position="68"/>
        <end position="83"/>
    </location>
</feature>
<protein>
    <submittedName>
        <fullName evidence="2">Uncharacterized protein</fullName>
    </submittedName>
</protein>
<organism evidence="2 3">
    <name type="scientific">Perca fluviatilis</name>
    <name type="common">European perch</name>
    <dbReference type="NCBI Taxonomy" id="8168"/>
    <lineage>
        <taxon>Eukaryota</taxon>
        <taxon>Metazoa</taxon>
        <taxon>Chordata</taxon>
        <taxon>Craniata</taxon>
        <taxon>Vertebrata</taxon>
        <taxon>Euteleostomi</taxon>
        <taxon>Actinopterygii</taxon>
        <taxon>Neopterygii</taxon>
        <taxon>Teleostei</taxon>
        <taxon>Neoteleostei</taxon>
        <taxon>Acanthomorphata</taxon>
        <taxon>Eupercaria</taxon>
        <taxon>Perciformes</taxon>
        <taxon>Percoidei</taxon>
        <taxon>Percidae</taxon>
        <taxon>Percinae</taxon>
        <taxon>Perca</taxon>
    </lineage>
</organism>
<evidence type="ECO:0000313" key="3">
    <source>
        <dbReference type="Proteomes" id="UP000465112"/>
    </source>
</evidence>
<feature type="region of interest" description="Disordered" evidence="1">
    <location>
        <begin position="55"/>
        <end position="85"/>
    </location>
</feature>
<name>A0A6A5FND9_PERFL</name>
<dbReference type="AlphaFoldDB" id="A0A6A5FND9"/>
<dbReference type="Proteomes" id="UP000465112">
    <property type="component" value="Chromosome 3"/>
</dbReference>
<keyword evidence="3" id="KW-1185">Reference proteome</keyword>
<gene>
    <name evidence="2" type="ORF">PFLUV_G00034000</name>
</gene>
<evidence type="ECO:0000256" key="1">
    <source>
        <dbReference type="SAM" id="MobiDB-lite"/>
    </source>
</evidence>
<sequence>MSIQMCRVVEVMMRSACCQTIRSRSCLHKAVLAPVGHSGFCVPGAAVLHRRSYSLDSLSSGPGRPTLGPSSQQPRAERTSPSSALAHRNLSAVAVQVGSCL</sequence>
<dbReference type="EMBL" id="VHII01000003">
    <property type="protein sequence ID" value="KAF1393014.1"/>
    <property type="molecule type" value="Genomic_DNA"/>
</dbReference>
<accession>A0A6A5FND9</accession>